<comment type="caution">
    <text evidence="2">The sequence shown here is derived from an EMBL/GenBank/DDBJ whole genome shotgun (WGS) entry which is preliminary data.</text>
</comment>
<dbReference type="PANTHER" id="PTHR36766">
    <property type="entry name" value="PLANT BROAD-SPECTRUM MILDEW RESISTANCE PROTEIN RPW8"/>
    <property type="match status" value="1"/>
</dbReference>
<name>A0A6L2LMM6_TANCI</name>
<dbReference type="EMBL" id="BKCJ010004785">
    <property type="protein sequence ID" value="GEU63076.1"/>
    <property type="molecule type" value="Genomic_DNA"/>
</dbReference>
<proteinExistence type="predicted"/>
<evidence type="ECO:0008006" key="3">
    <source>
        <dbReference type="Google" id="ProtNLM"/>
    </source>
</evidence>
<evidence type="ECO:0000313" key="2">
    <source>
        <dbReference type="EMBL" id="GEU63076.1"/>
    </source>
</evidence>
<reference evidence="2" key="1">
    <citation type="journal article" date="2019" name="Sci. Rep.">
        <title>Draft genome of Tanacetum cinerariifolium, the natural source of mosquito coil.</title>
        <authorList>
            <person name="Yamashiro T."/>
            <person name="Shiraishi A."/>
            <person name="Satake H."/>
            <person name="Nakayama K."/>
        </authorList>
    </citation>
    <scope>NUCLEOTIDE SEQUENCE</scope>
</reference>
<dbReference type="SUPFAM" id="SSF52058">
    <property type="entry name" value="L domain-like"/>
    <property type="match status" value="1"/>
</dbReference>
<dbReference type="InterPro" id="IPR032675">
    <property type="entry name" value="LRR_dom_sf"/>
</dbReference>
<protein>
    <recommendedName>
        <fullName evidence="3">NB-ARC domains-containing protein</fullName>
    </recommendedName>
</protein>
<accession>A0A6L2LMM6</accession>
<organism evidence="2">
    <name type="scientific">Tanacetum cinerariifolium</name>
    <name type="common">Dalmatian daisy</name>
    <name type="synonym">Chrysanthemum cinerariifolium</name>
    <dbReference type="NCBI Taxonomy" id="118510"/>
    <lineage>
        <taxon>Eukaryota</taxon>
        <taxon>Viridiplantae</taxon>
        <taxon>Streptophyta</taxon>
        <taxon>Embryophyta</taxon>
        <taxon>Tracheophyta</taxon>
        <taxon>Spermatophyta</taxon>
        <taxon>Magnoliopsida</taxon>
        <taxon>eudicotyledons</taxon>
        <taxon>Gunneridae</taxon>
        <taxon>Pentapetalae</taxon>
        <taxon>asterids</taxon>
        <taxon>campanulids</taxon>
        <taxon>Asterales</taxon>
        <taxon>Asteraceae</taxon>
        <taxon>Asteroideae</taxon>
        <taxon>Anthemideae</taxon>
        <taxon>Anthemidinae</taxon>
        <taxon>Tanacetum</taxon>
    </lineage>
</organism>
<sequence length="273" mass="31180">MTRCICPNNIQKLKIDRCSSITSVSLPTQKLKSIFIYDCKKLLEEELVGEKSNLLFKNKNTSMLENVRIRGWPNLRSITELSYFIHLREIQIEDSPSIESIPDREFPSLTLLKYMTILNCPSMDSSFPRGLWPVNLHSLVIGQLKKPISQWGLQNFPTSLVYLSLFGGSKEDDVSSCTQLSHLLPSSLTSLHVQNFEKLESLSMGLQHLTSLRHLSIDNVPNMKDIQEIMFPSLSSLIIRGCPNLKERCSRRGSYWPLISHIPNVKIDGHYIH</sequence>
<keyword evidence="1" id="KW-0611">Plant defense</keyword>
<dbReference type="GO" id="GO:0006952">
    <property type="term" value="P:defense response"/>
    <property type="evidence" value="ECO:0007669"/>
    <property type="project" value="UniProtKB-KW"/>
</dbReference>
<dbReference type="AlphaFoldDB" id="A0A6L2LMM6"/>
<gene>
    <name evidence="2" type="ORF">Tci_035054</name>
</gene>
<evidence type="ECO:0000256" key="1">
    <source>
        <dbReference type="ARBA" id="ARBA00022821"/>
    </source>
</evidence>
<dbReference type="PANTHER" id="PTHR36766:SF61">
    <property type="entry name" value="NB-ARC DOMAIN DISEASE RESISTANCE PROTEIN"/>
    <property type="match status" value="1"/>
</dbReference>
<dbReference type="Gene3D" id="3.80.10.10">
    <property type="entry name" value="Ribonuclease Inhibitor"/>
    <property type="match status" value="1"/>
</dbReference>